<evidence type="ECO:0000313" key="2">
    <source>
        <dbReference type="Proteomes" id="UP000095468"/>
    </source>
</evidence>
<gene>
    <name evidence="1" type="ORF">ERS852381_01556</name>
</gene>
<dbReference type="EMBL" id="CYYP01000014">
    <property type="protein sequence ID" value="CUO42995.1"/>
    <property type="molecule type" value="Genomic_DNA"/>
</dbReference>
<reference evidence="1 2" key="1">
    <citation type="submission" date="2015-09" db="EMBL/GenBank/DDBJ databases">
        <authorList>
            <consortium name="Pathogen Informatics"/>
        </authorList>
    </citation>
    <scope>NUCLEOTIDE SEQUENCE [LARGE SCALE GENOMIC DNA]</scope>
    <source>
        <strain evidence="1 2">2789STDY5608823</strain>
    </source>
</reference>
<proteinExistence type="predicted"/>
<sequence length="67" mass="7557">MYRLTSCQKFRAFLMATGVRVSFESVGLNAEEYQRFIDACGIVMVSGEDCYILPGMNRLILPQTSDL</sequence>
<name>A0A174F484_9ACTN</name>
<dbReference type="Proteomes" id="UP000095468">
    <property type="component" value="Unassembled WGS sequence"/>
</dbReference>
<dbReference type="AlphaFoldDB" id="A0A174F484"/>
<organism evidence="1 2">
    <name type="scientific">Collinsella aerofaciens</name>
    <dbReference type="NCBI Taxonomy" id="74426"/>
    <lineage>
        <taxon>Bacteria</taxon>
        <taxon>Bacillati</taxon>
        <taxon>Actinomycetota</taxon>
        <taxon>Coriobacteriia</taxon>
        <taxon>Coriobacteriales</taxon>
        <taxon>Coriobacteriaceae</taxon>
        <taxon>Collinsella</taxon>
    </lineage>
</organism>
<accession>A0A174F484</accession>
<evidence type="ECO:0000313" key="1">
    <source>
        <dbReference type="EMBL" id="CUO42995.1"/>
    </source>
</evidence>
<protein>
    <submittedName>
        <fullName evidence="1">Uncharacterized protein</fullName>
    </submittedName>
</protein>